<gene>
    <name evidence="2" type="primary">Dsec\GM14098</name>
    <name evidence="2" type="ORF">Dsec_GM14098</name>
</gene>
<protein>
    <submittedName>
        <fullName evidence="2">GM14098</fullName>
    </submittedName>
</protein>
<sequence length="100" mass="11191">MKNLSADRELKNYLRGEKAGCILLFVQMFLRGSSRDFMGMRCVWDSQCNARIYGTCPQGPASVSCVQRSSGSNSTAATSTAPQQQQQKERLIRLVELRMP</sequence>
<keyword evidence="3" id="KW-1185">Reference proteome</keyword>
<dbReference type="AlphaFoldDB" id="B4HTH3"/>
<evidence type="ECO:0000256" key="1">
    <source>
        <dbReference type="SAM" id="MobiDB-lite"/>
    </source>
</evidence>
<accession>B4HTH3</accession>
<dbReference type="EMBL" id="CH480817">
    <property type="protein sequence ID" value="EDW50244.1"/>
    <property type="molecule type" value="Genomic_DNA"/>
</dbReference>
<name>B4HTH3_DROSE</name>
<reference evidence="2 3" key="1">
    <citation type="journal article" date="2007" name="Nature">
        <title>Evolution of genes and genomes on the Drosophila phylogeny.</title>
        <authorList>
            <consortium name="Drosophila 12 Genomes Consortium"/>
            <person name="Clark A.G."/>
            <person name="Eisen M.B."/>
            <person name="Smith D.R."/>
            <person name="Bergman C.M."/>
            <person name="Oliver B."/>
            <person name="Markow T.A."/>
            <person name="Kaufman T.C."/>
            <person name="Kellis M."/>
            <person name="Gelbart W."/>
            <person name="Iyer V.N."/>
            <person name="Pollard D.A."/>
            <person name="Sackton T.B."/>
            <person name="Larracuente A.M."/>
            <person name="Singh N.D."/>
            <person name="Abad J.P."/>
            <person name="Abt D.N."/>
            <person name="Adryan B."/>
            <person name="Aguade M."/>
            <person name="Akashi H."/>
            <person name="Anderson W.W."/>
            <person name="Aquadro C.F."/>
            <person name="Ardell D.H."/>
            <person name="Arguello R."/>
            <person name="Artieri C.G."/>
            <person name="Barbash D.A."/>
            <person name="Barker D."/>
            <person name="Barsanti P."/>
            <person name="Batterham P."/>
            <person name="Batzoglou S."/>
            <person name="Begun D."/>
            <person name="Bhutkar A."/>
            <person name="Blanco E."/>
            <person name="Bosak S.A."/>
            <person name="Bradley R.K."/>
            <person name="Brand A.D."/>
            <person name="Brent M.R."/>
            <person name="Brooks A.N."/>
            <person name="Brown R.H."/>
            <person name="Butlin R.K."/>
            <person name="Caggese C."/>
            <person name="Calvi B.R."/>
            <person name="Bernardo de Carvalho A."/>
            <person name="Caspi A."/>
            <person name="Castrezana S."/>
            <person name="Celniker S.E."/>
            <person name="Chang J.L."/>
            <person name="Chapple C."/>
            <person name="Chatterji S."/>
            <person name="Chinwalla A."/>
            <person name="Civetta A."/>
            <person name="Clifton S.W."/>
            <person name="Comeron J.M."/>
            <person name="Costello J.C."/>
            <person name="Coyne J.A."/>
            <person name="Daub J."/>
            <person name="David R.G."/>
            <person name="Delcher A.L."/>
            <person name="Delehaunty K."/>
            <person name="Do C.B."/>
            <person name="Ebling H."/>
            <person name="Edwards K."/>
            <person name="Eickbush T."/>
            <person name="Evans J.D."/>
            <person name="Filipski A."/>
            <person name="Findeiss S."/>
            <person name="Freyhult E."/>
            <person name="Fulton L."/>
            <person name="Fulton R."/>
            <person name="Garcia A.C."/>
            <person name="Gardiner A."/>
            <person name="Garfield D.A."/>
            <person name="Garvin B.E."/>
            <person name="Gibson G."/>
            <person name="Gilbert D."/>
            <person name="Gnerre S."/>
            <person name="Godfrey J."/>
            <person name="Good R."/>
            <person name="Gotea V."/>
            <person name="Gravely B."/>
            <person name="Greenberg A.J."/>
            <person name="Griffiths-Jones S."/>
            <person name="Gross S."/>
            <person name="Guigo R."/>
            <person name="Gustafson E.A."/>
            <person name="Haerty W."/>
            <person name="Hahn M.W."/>
            <person name="Halligan D.L."/>
            <person name="Halpern A.L."/>
            <person name="Halter G.M."/>
            <person name="Han M.V."/>
            <person name="Heger A."/>
            <person name="Hillier L."/>
            <person name="Hinrichs A.S."/>
            <person name="Holmes I."/>
            <person name="Hoskins R.A."/>
            <person name="Hubisz M.J."/>
            <person name="Hultmark D."/>
            <person name="Huntley M.A."/>
            <person name="Jaffe D.B."/>
            <person name="Jagadeeshan S."/>
            <person name="Jeck W.R."/>
            <person name="Johnson J."/>
            <person name="Jones C.D."/>
            <person name="Jordan W.C."/>
            <person name="Karpen G.H."/>
            <person name="Kataoka E."/>
            <person name="Keightley P.D."/>
            <person name="Kheradpour P."/>
            <person name="Kirkness E.F."/>
            <person name="Koerich L.B."/>
            <person name="Kristiansen K."/>
            <person name="Kudrna D."/>
            <person name="Kulathinal R.J."/>
            <person name="Kumar S."/>
            <person name="Kwok R."/>
            <person name="Lander E."/>
            <person name="Langley C.H."/>
            <person name="Lapoint R."/>
            <person name="Lazzaro B.P."/>
            <person name="Lee S.J."/>
            <person name="Levesque L."/>
            <person name="Li R."/>
            <person name="Lin C.F."/>
            <person name="Lin M.F."/>
            <person name="Lindblad-Toh K."/>
            <person name="Llopart A."/>
            <person name="Long M."/>
            <person name="Low L."/>
            <person name="Lozovsky E."/>
            <person name="Lu J."/>
            <person name="Luo M."/>
            <person name="Machado C.A."/>
            <person name="Makalowski W."/>
            <person name="Marzo M."/>
            <person name="Matsuda M."/>
            <person name="Matzkin L."/>
            <person name="McAllister B."/>
            <person name="McBride C.S."/>
            <person name="McKernan B."/>
            <person name="McKernan K."/>
            <person name="Mendez-Lago M."/>
            <person name="Minx P."/>
            <person name="Mollenhauer M.U."/>
            <person name="Montooth K."/>
            <person name="Mount S.M."/>
            <person name="Mu X."/>
            <person name="Myers E."/>
            <person name="Negre B."/>
            <person name="Newfeld S."/>
            <person name="Nielsen R."/>
            <person name="Noor M.A."/>
            <person name="O'Grady P."/>
            <person name="Pachter L."/>
            <person name="Papaceit M."/>
            <person name="Parisi M.J."/>
            <person name="Parisi M."/>
            <person name="Parts L."/>
            <person name="Pedersen J.S."/>
            <person name="Pesole G."/>
            <person name="Phillippy A.M."/>
            <person name="Ponting C.P."/>
            <person name="Pop M."/>
            <person name="Porcelli D."/>
            <person name="Powell J.R."/>
            <person name="Prohaska S."/>
            <person name="Pruitt K."/>
            <person name="Puig M."/>
            <person name="Quesneville H."/>
            <person name="Ram K.R."/>
            <person name="Rand D."/>
            <person name="Rasmussen M.D."/>
            <person name="Reed L.K."/>
            <person name="Reenan R."/>
            <person name="Reily A."/>
            <person name="Remington K.A."/>
            <person name="Rieger T.T."/>
            <person name="Ritchie M.G."/>
            <person name="Robin C."/>
            <person name="Rogers Y.H."/>
            <person name="Rohde C."/>
            <person name="Rozas J."/>
            <person name="Rubenfield M.J."/>
            <person name="Ruiz A."/>
            <person name="Russo S."/>
            <person name="Salzberg S.L."/>
            <person name="Sanchez-Gracia A."/>
            <person name="Saranga D.J."/>
            <person name="Sato H."/>
            <person name="Schaeffer S.W."/>
            <person name="Schatz M.C."/>
            <person name="Schlenke T."/>
            <person name="Schwartz R."/>
            <person name="Segarra C."/>
            <person name="Singh R.S."/>
            <person name="Sirot L."/>
            <person name="Sirota M."/>
            <person name="Sisneros N.B."/>
            <person name="Smith C.D."/>
            <person name="Smith T.F."/>
            <person name="Spieth J."/>
            <person name="Stage D.E."/>
            <person name="Stark A."/>
            <person name="Stephan W."/>
            <person name="Strausberg R.L."/>
            <person name="Strempel S."/>
            <person name="Sturgill D."/>
            <person name="Sutton G."/>
            <person name="Sutton G.G."/>
            <person name="Tao W."/>
            <person name="Teichmann S."/>
            <person name="Tobari Y.N."/>
            <person name="Tomimura Y."/>
            <person name="Tsolas J.M."/>
            <person name="Valente V.L."/>
            <person name="Venter E."/>
            <person name="Venter J.C."/>
            <person name="Vicario S."/>
            <person name="Vieira F.G."/>
            <person name="Vilella A.J."/>
            <person name="Villasante A."/>
            <person name="Walenz B."/>
            <person name="Wang J."/>
            <person name="Wasserman M."/>
            <person name="Watts T."/>
            <person name="Wilson D."/>
            <person name="Wilson R.K."/>
            <person name="Wing R.A."/>
            <person name="Wolfner M.F."/>
            <person name="Wong A."/>
            <person name="Wong G.K."/>
            <person name="Wu C.I."/>
            <person name="Wu G."/>
            <person name="Yamamoto D."/>
            <person name="Yang H.P."/>
            <person name="Yang S.P."/>
            <person name="Yorke J.A."/>
            <person name="Yoshida K."/>
            <person name="Zdobnov E."/>
            <person name="Zhang P."/>
            <person name="Zhang Y."/>
            <person name="Zimin A.V."/>
            <person name="Baldwin J."/>
            <person name="Abdouelleil A."/>
            <person name="Abdulkadir J."/>
            <person name="Abebe A."/>
            <person name="Abera B."/>
            <person name="Abreu J."/>
            <person name="Acer S.C."/>
            <person name="Aftuck L."/>
            <person name="Alexander A."/>
            <person name="An P."/>
            <person name="Anderson E."/>
            <person name="Anderson S."/>
            <person name="Arachi H."/>
            <person name="Azer M."/>
            <person name="Bachantsang P."/>
            <person name="Barry A."/>
            <person name="Bayul T."/>
            <person name="Berlin A."/>
            <person name="Bessette D."/>
            <person name="Bloom T."/>
            <person name="Blye J."/>
            <person name="Boguslavskiy L."/>
            <person name="Bonnet C."/>
            <person name="Boukhgalter B."/>
            <person name="Bourzgui I."/>
            <person name="Brown A."/>
            <person name="Cahill P."/>
            <person name="Channer S."/>
            <person name="Cheshatsang Y."/>
            <person name="Chuda L."/>
            <person name="Citroen M."/>
            <person name="Collymore A."/>
            <person name="Cooke P."/>
            <person name="Costello M."/>
            <person name="D'Aco K."/>
            <person name="Daza R."/>
            <person name="De Haan G."/>
            <person name="DeGray S."/>
            <person name="DeMaso C."/>
            <person name="Dhargay N."/>
            <person name="Dooley K."/>
            <person name="Dooley E."/>
            <person name="Doricent M."/>
            <person name="Dorje P."/>
            <person name="Dorjee K."/>
            <person name="Dupes A."/>
            <person name="Elong R."/>
            <person name="Falk J."/>
            <person name="Farina A."/>
            <person name="Faro S."/>
            <person name="Ferguson D."/>
            <person name="Fisher S."/>
            <person name="Foley C.D."/>
            <person name="Franke A."/>
            <person name="Friedrich D."/>
            <person name="Gadbois L."/>
            <person name="Gearin G."/>
            <person name="Gearin C.R."/>
            <person name="Giannoukos G."/>
            <person name="Goode T."/>
            <person name="Graham J."/>
            <person name="Grandbois E."/>
            <person name="Grewal S."/>
            <person name="Gyaltsen K."/>
            <person name="Hafez N."/>
            <person name="Hagos B."/>
            <person name="Hall J."/>
            <person name="Henson C."/>
            <person name="Hollinger A."/>
            <person name="Honan T."/>
            <person name="Huard M.D."/>
            <person name="Hughes L."/>
            <person name="Hurhula B."/>
            <person name="Husby M.E."/>
            <person name="Kamat A."/>
            <person name="Kanga B."/>
            <person name="Kashin S."/>
            <person name="Khazanovich D."/>
            <person name="Kisner P."/>
            <person name="Lance K."/>
            <person name="Lara M."/>
            <person name="Lee W."/>
            <person name="Lennon N."/>
            <person name="Letendre F."/>
            <person name="LeVine R."/>
            <person name="Lipovsky A."/>
            <person name="Liu X."/>
            <person name="Liu J."/>
            <person name="Liu S."/>
            <person name="Lokyitsang T."/>
            <person name="Lokyitsang Y."/>
            <person name="Lubonja R."/>
            <person name="Lui A."/>
            <person name="MacDonald P."/>
            <person name="Magnisalis V."/>
            <person name="Maru K."/>
            <person name="Matthews C."/>
            <person name="McCusker W."/>
            <person name="McDonough S."/>
            <person name="Mehta T."/>
            <person name="Meldrim J."/>
            <person name="Meneus L."/>
            <person name="Mihai O."/>
            <person name="Mihalev A."/>
            <person name="Mihova T."/>
            <person name="Mittelman R."/>
            <person name="Mlenga V."/>
            <person name="Montmayeur A."/>
            <person name="Mulrain L."/>
            <person name="Navidi A."/>
            <person name="Naylor J."/>
            <person name="Negash T."/>
            <person name="Nguyen T."/>
            <person name="Nguyen N."/>
            <person name="Nicol R."/>
            <person name="Norbu C."/>
            <person name="Norbu N."/>
            <person name="Novod N."/>
            <person name="O'Neill B."/>
            <person name="Osman S."/>
            <person name="Markiewicz E."/>
            <person name="Oyono O.L."/>
            <person name="Patti C."/>
            <person name="Phunkhang P."/>
            <person name="Pierre F."/>
            <person name="Priest M."/>
            <person name="Raghuraman S."/>
            <person name="Rege F."/>
            <person name="Reyes R."/>
            <person name="Rise C."/>
            <person name="Rogov P."/>
            <person name="Ross K."/>
            <person name="Ryan E."/>
            <person name="Settipalli S."/>
            <person name="Shea T."/>
            <person name="Sherpa N."/>
            <person name="Shi L."/>
            <person name="Shih D."/>
            <person name="Sparrow T."/>
            <person name="Spaulding J."/>
            <person name="Stalker J."/>
            <person name="Stange-Thomann N."/>
            <person name="Stavropoulos S."/>
            <person name="Stone C."/>
            <person name="Strader C."/>
            <person name="Tesfaye S."/>
            <person name="Thomson T."/>
            <person name="Thoulutsang Y."/>
            <person name="Thoulutsang D."/>
            <person name="Topham K."/>
            <person name="Topping I."/>
            <person name="Tsamla T."/>
            <person name="Vassiliev H."/>
            <person name="Vo A."/>
            <person name="Wangchuk T."/>
            <person name="Wangdi T."/>
            <person name="Weiand M."/>
            <person name="Wilkinson J."/>
            <person name="Wilson A."/>
            <person name="Yadav S."/>
            <person name="Young G."/>
            <person name="Yu Q."/>
            <person name="Zembek L."/>
            <person name="Zhong D."/>
            <person name="Zimmer A."/>
            <person name="Zwirko Z."/>
            <person name="Jaffe D.B."/>
            <person name="Alvarez P."/>
            <person name="Brockman W."/>
            <person name="Butler J."/>
            <person name="Chin C."/>
            <person name="Gnerre S."/>
            <person name="Grabherr M."/>
            <person name="Kleber M."/>
            <person name="Mauceli E."/>
            <person name="MacCallum I."/>
        </authorList>
    </citation>
    <scope>NUCLEOTIDE SEQUENCE [LARGE SCALE GENOMIC DNA]</scope>
    <source>
        <strain evidence="3">Rob3c / Tucson 14021-0248.25</strain>
    </source>
</reference>
<evidence type="ECO:0000313" key="2">
    <source>
        <dbReference type="EMBL" id="EDW50244.1"/>
    </source>
</evidence>
<feature type="compositionally biased region" description="Low complexity" evidence="1">
    <location>
        <begin position="69"/>
        <end position="86"/>
    </location>
</feature>
<feature type="region of interest" description="Disordered" evidence="1">
    <location>
        <begin position="67"/>
        <end position="88"/>
    </location>
</feature>
<dbReference type="HOGENOM" id="CLU_2308935_0_0_1"/>
<evidence type="ECO:0000313" key="3">
    <source>
        <dbReference type="Proteomes" id="UP000001292"/>
    </source>
</evidence>
<organism evidence="3">
    <name type="scientific">Drosophila sechellia</name>
    <name type="common">Fruit fly</name>
    <dbReference type="NCBI Taxonomy" id="7238"/>
    <lineage>
        <taxon>Eukaryota</taxon>
        <taxon>Metazoa</taxon>
        <taxon>Ecdysozoa</taxon>
        <taxon>Arthropoda</taxon>
        <taxon>Hexapoda</taxon>
        <taxon>Insecta</taxon>
        <taxon>Pterygota</taxon>
        <taxon>Neoptera</taxon>
        <taxon>Endopterygota</taxon>
        <taxon>Diptera</taxon>
        <taxon>Brachycera</taxon>
        <taxon>Muscomorpha</taxon>
        <taxon>Ephydroidea</taxon>
        <taxon>Drosophilidae</taxon>
        <taxon>Drosophila</taxon>
        <taxon>Sophophora</taxon>
    </lineage>
</organism>
<dbReference type="Proteomes" id="UP000001292">
    <property type="component" value="Unassembled WGS sequence"/>
</dbReference>
<proteinExistence type="predicted"/>